<evidence type="ECO:0000256" key="1">
    <source>
        <dbReference type="ARBA" id="ARBA00010690"/>
    </source>
</evidence>
<gene>
    <name evidence="4" type="ORF">DXH95_12130</name>
</gene>
<feature type="transmembrane region" description="Helical" evidence="3">
    <location>
        <begin position="190"/>
        <end position="214"/>
    </location>
</feature>
<dbReference type="InterPro" id="IPR006135">
    <property type="entry name" value="T3SS_substrate_exporter"/>
</dbReference>
<dbReference type="Pfam" id="PF01312">
    <property type="entry name" value="Bac_export_2"/>
    <property type="match status" value="1"/>
</dbReference>
<name>A0A371B519_9SPHN</name>
<dbReference type="Gene3D" id="3.40.1690.10">
    <property type="entry name" value="secretion proteins EscU"/>
    <property type="match status" value="1"/>
</dbReference>
<feature type="region of interest" description="Disordered" evidence="2">
    <location>
        <begin position="1"/>
        <end position="25"/>
    </location>
</feature>
<feature type="transmembrane region" description="Helical" evidence="3">
    <location>
        <begin position="137"/>
        <end position="164"/>
    </location>
</feature>
<protein>
    <submittedName>
        <fullName evidence="4">Flagellar biosynthesis protein FlhB</fullName>
    </submittedName>
</protein>
<keyword evidence="3" id="KW-0472">Membrane</keyword>
<dbReference type="Proteomes" id="UP000263833">
    <property type="component" value="Unassembled WGS sequence"/>
</dbReference>
<dbReference type="PANTHER" id="PTHR30531:SF12">
    <property type="entry name" value="FLAGELLAR BIOSYNTHETIC PROTEIN FLHB"/>
    <property type="match status" value="1"/>
</dbReference>
<keyword evidence="4" id="KW-0282">Flagellum</keyword>
<dbReference type="GO" id="GO:0009306">
    <property type="term" value="P:protein secretion"/>
    <property type="evidence" value="ECO:0007669"/>
    <property type="project" value="InterPro"/>
</dbReference>
<dbReference type="EMBL" id="QRGP01000002">
    <property type="protein sequence ID" value="RDV02695.1"/>
    <property type="molecule type" value="Genomic_DNA"/>
</dbReference>
<evidence type="ECO:0000256" key="3">
    <source>
        <dbReference type="SAM" id="Phobius"/>
    </source>
</evidence>
<proteinExistence type="inferred from homology"/>
<sequence length="380" mass="40986">MAEPPDRDQQTEAATPKRRQDATRDGDVLVSRELATALMMLAGAGWLMLAGKWLVGASADMLQKGLSVGQESIRAVDFSARLTHLLTPLALPFAGLLLASLVAAIAGPALLGSLGWRAKAMEPKGSRLNPLAGVKRMFGLHGAIELIKALAKTAVLGGVGWWLIDRELDILLSLAVADPASAAARLGSSLASVLLALTAAMALFALIDVPLQIFQRNRRLRMSREQVKEELRQSEGAPELKAAQTARQQAILSQSARKAMGEASVVLTNPRHFAVALRYMPGKDAAPLVLARGRDEVALAMRQLAFDRAVPMLEYPSLTRAIYFTTRAGQAIPEDLYQAVAVILAFVFRLDSELAAQIQPPVVDVPRSQRFDVHGQRIED</sequence>
<dbReference type="PANTHER" id="PTHR30531">
    <property type="entry name" value="FLAGELLAR BIOSYNTHETIC PROTEIN FLHB"/>
    <property type="match status" value="1"/>
</dbReference>
<accession>A0A371B519</accession>
<comment type="similarity">
    <text evidence="1">Belongs to the type III secretion exporter family.</text>
</comment>
<dbReference type="RefSeq" id="WP_115549797.1">
    <property type="nucleotide sequence ID" value="NZ_QRGP01000002.1"/>
</dbReference>
<organism evidence="4 5">
    <name type="scientific">Sphingorhabdus pulchriflava</name>
    <dbReference type="NCBI Taxonomy" id="2292257"/>
    <lineage>
        <taxon>Bacteria</taxon>
        <taxon>Pseudomonadati</taxon>
        <taxon>Pseudomonadota</taxon>
        <taxon>Alphaproteobacteria</taxon>
        <taxon>Sphingomonadales</taxon>
        <taxon>Sphingomonadaceae</taxon>
        <taxon>Sphingorhabdus</taxon>
    </lineage>
</organism>
<evidence type="ECO:0000313" key="4">
    <source>
        <dbReference type="EMBL" id="RDV02695.1"/>
    </source>
</evidence>
<keyword evidence="4" id="KW-0966">Cell projection</keyword>
<keyword evidence="4" id="KW-0969">Cilium</keyword>
<dbReference type="PRINTS" id="PR00950">
    <property type="entry name" value="TYPE3IMSPROT"/>
</dbReference>
<keyword evidence="3" id="KW-1133">Transmembrane helix</keyword>
<dbReference type="SUPFAM" id="SSF160544">
    <property type="entry name" value="EscU C-terminal domain-like"/>
    <property type="match status" value="1"/>
</dbReference>
<dbReference type="InterPro" id="IPR029025">
    <property type="entry name" value="T3SS_substrate_exporter_C"/>
</dbReference>
<feature type="transmembrane region" description="Helical" evidence="3">
    <location>
        <begin position="89"/>
        <end position="116"/>
    </location>
</feature>
<keyword evidence="5" id="KW-1185">Reference proteome</keyword>
<dbReference type="OrthoDB" id="9807950at2"/>
<keyword evidence="3" id="KW-0812">Transmembrane</keyword>
<reference evidence="5" key="1">
    <citation type="submission" date="2018-08" db="EMBL/GenBank/DDBJ databases">
        <authorList>
            <person name="Kim S.-J."/>
            <person name="Jung G.-Y."/>
        </authorList>
    </citation>
    <scope>NUCLEOTIDE SEQUENCE [LARGE SCALE GENOMIC DNA]</scope>
    <source>
        <strain evidence="5">GY_G</strain>
    </source>
</reference>
<dbReference type="AlphaFoldDB" id="A0A371B519"/>
<evidence type="ECO:0000256" key="2">
    <source>
        <dbReference type="SAM" id="MobiDB-lite"/>
    </source>
</evidence>
<comment type="caution">
    <text evidence="4">The sequence shown here is derived from an EMBL/GenBank/DDBJ whole genome shotgun (WGS) entry which is preliminary data.</text>
</comment>
<evidence type="ECO:0000313" key="5">
    <source>
        <dbReference type="Proteomes" id="UP000263833"/>
    </source>
</evidence>
<dbReference type="GO" id="GO:0005886">
    <property type="term" value="C:plasma membrane"/>
    <property type="evidence" value="ECO:0007669"/>
    <property type="project" value="TreeGrafter"/>
</dbReference>
<feature type="transmembrane region" description="Helical" evidence="3">
    <location>
        <begin position="34"/>
        <end position="55"/>
    </location>
</feature>
<feature type="compositionally biased region" description="Basic and acidic residues" evidence="2">
    <location>
        <begin position="1"/>
        <end position="10"/>
    </location>
</feature>